<proteinExistence type="predicted"/>
<evidence type="ECO:0000313" key="1">
    <source>
        <dbReference type="EMBL" id="SMH70288.1"/>
    </source>
</evidence>
<reference evidence="2" key="1">
    <citation type="submission" date="2017-03" db="EMBL/GenBank/DDBJ databases">
        <authorList>
            <person name="Herbold C."/>
        </authorList>
    </citation>
    <scope>NUCLEOTIDE SEQUENCE [LARGE SCALE GENOMIC DNA]</scope>
</reference>
<dbReference type="Proteomes" id="UP000230607">
    <property type="component" value="Chromosome 1"/>
</dbReference>
<keyword evidence="2" id="KW-1185">Reference proteome</keyword>
<dbReference type="OrthoDB" id="378182at2157"/>
<dbReference type="EMBL" id="LT841358">
    <property type="protein sequence ID" value="SMH70288.1"/>
    <property type="molecule type" value="Genomic_DNA"/>
</dbReference>
<dbReference type="AlphaFoldDB" id="A0A2H1FBZ8"/>
<protein>
    <submittedName>
        <fullName evidence="1">Uncharacterized protein</fullName>
    </submittedName>
</protein>
<evidence type="ECO:0000313" key="2">
    <source>
        <dbReference type="Proteomes" id="UP000230607"/>
    </source>
</evidence>
<name>A0A2H1FBZ8_9ARCH</name>
<sequence>MRVAESVEENLQNACGVTSVGKQYKKCARYVAGKHLSNNMPHVSLIW</sequence>
<dbReference type="RefSeq" id="WP_157926455.1">
    <property type="nucleotide sequence ID" value="NZ_LT841358.1"/>
</dbReference>
<accession>A0A2H1FBZ8</accession>
<gene>
    <name evidence="1" type="ORF">NCS_10095</name>
</gene>
<organism evidence="1 2">
    <name type="scientific">Candidatus Nitrosotalea okcheonensis</name>
    <dbReference type="NCBI Taxonomy" id="1903276"/>
    <lineage>
        <taxon>Archaea</taxon>
        <taxon>Nitrososphaerota</taxon>
        <taxon>Nitrososphaeria</taxon>
        <taxon>Nitrosotaleales</taxon>
        <taxon>Nitrosotaleaceae</taxon>
        <taxon>Nitrosotalea</taxon>
    </lineage>
</organism>